<evidence type="ECO:0000256" key="1">
    <source>
        <dbReference type="SAM" id="Phobius"/>
    </source>
</evidence>
<sequence>MSQLNIQFHREPTVVFSTTRGAFTIEEHSGSDTWSARAWTEVIVTLAEIGPQLYVLIATPFASTLPRSQVDTHRMWLSPTPESRIMLLIGDDAEYWTYVRHVFFCYSSPFAKRTYTARGWQRNTDEAETHPPHNHPSSTTGLSGIKVEVPLEYIVRLELENADLKAHIVNKDIEIEQLFSLVVFLGRPHSRPLTVSASPHLVMASPVSEASVLVQDLGSKQEASSWRLPENMHIDLMPRAGVVMSHAVDVISTVAVLLKLPLAVFIAILAITYMSFGLFRVVRPAIPSPCDFPVLASLPFCDAIPPTLGSLSGIRRADFPSLIKIQNVVLDELMEDSKNGVNLAINIKHAELAVKDLVVVVRASNLTVKDALATALNDFAMDAKAASWGLQRLSARIHAHVVSTVVLQ</sequence>
<keyword evidence="1" id="KW-0472">Membrane</keyword>
<protein>
    <submittedName>
        <fullName evidence="2">Uncharacterized protein</fullName>
    </submittedName>
</protein>
<keyword evidence="3" id="KW-1185">Reference proteome</keyword>
<name>A0A2G8SUU8_9APHY</name>
<keyword evidence="1" id="KW-0812">Transmembrane</keyword>
<proteinExistence type="predicted"/>
<dbReference type="OrthoDB" id="4179406at2759"/>
<dbReference type="AlphaFoldDB" id="A0A2G8SUU8"/>
<organism evidence="2 3">
    <name type="scientific">Ganoderma sinense ZZ0214-1</name>
    <dbReference type="NCBI Taxonomy" id="1077348"/>
    <lineage>
        <taxon>Eukaryota</taxon>
        <taxon>Fungi</taxon>
        <taxon>Dikarya</taxon>
        <taxon>Basidiomycota</taxon>
        <taxon>Agaricomycotina</taxon>
        <taxon>Agaricomycetes</taxon>
        <taxon>Polyporales</taxon>
        <taxon>Polyporaceae</taxon>
        <taxon>Ganoderma</taxon>
    </lineage>
</organism>
<comment type="caution">
    <text evidence="2">The sequence shown here is derived from an EMBL/GenBank/DDBJ whole genome shotgun (WGS) entry which is preliminary data.</text>
</comment>
<dbReference type="STRING" id="1077348.A0A2G8SUU8"/>
<accession>A0A2G8SUU8</accession>
<feature type="transmembrane region" description="Helical" evidence="1">
    <location>
        <begin position="260"/>
        <end position="279"/>
    </location>
</feature>
<reference evidence="2 3" key="1">
    <citation type="journal article" date="2015" name="Sci. Rep.">
        <title>Chromosome-level genome map provides insights into diverse defense mechanisms in the medicinal fungus Ganoderma sinense.</title>
        <authorList>
            <person name="Zhu Y."/>
            <person name="Xu J."/>
            <person name="Sun C."/>
            <person name="Zhou S."/>
            <person name="Xu H."/>
            <person name="Nelson D.R."/>
            <person name="Qian J."/>
            <person name="Song J."/>
            <person name="Luo H."/>
            <person name="Xiang L."/>
            <person name="Li Y."/>
            <person name="Xu Z."/>
            <person name="Ji A."/>
            <person name="Wang L."/>
            <person name="Lu S."/>
            <person name="Hayward A."/>
            <person name="Sun W."/>
            <person name="Li X."/>
            <person name="Schwartz D.C."/>
            <person name="Wang Y."/>
            <person name="Chen S."/>
        </authorList>
    </citation>
    <scope>NUCLEOTIDE SEQUENCE [LARGE SCALE GENOMIC DNA]</scope>
    <source>
        <strain evidence="2 3">ZZ0214-1</strain>
    </source>
</reference>
<evidence type="ECO:0000313" key="3">
    <source>
        <dbReference type="Proteomes" id="UP000230002"/>
    </source>
</evidence>
<evidence type="ECO:0000313" key="2">
    <source>
        <dbReference type="EMBL" id="PIL37502.1"/>
    </source>
</evidence>
<keyword evidence="1" id="KW-1133">Transmembrane helix</keyword>
<gene>
    <name evidence="2" type="ORF">GSI_01196</name>
</gene>
<dbReference type="Proteomes" id="UP000230002">
    <property type="component" value="Unassembled WGS sequence"/>
</dbReference>
<dbReference type="EMBL" id="AYKW01000001">
    <property type="protein sequence ID" value="PIL37502.1"/>
    <property type="molecule type" value="Genomic_DNA"/>
</dbReference>